<evidence type="ECO:0000313" key="2">
    <source>
        <dbReference type="Proteomes" id="UP000249616"/>
    </source>
</evidence>
<dbReference type="Proteomes" id="UP000249616">
    <property type="component" value="Chromosome"/>
</dbReference>
<sequence>MALTGVVLLGAVLTACEEGALGTIETHNEKGAVETISNPPVDGCNRFNGGVTHVANHTVNDLILYTTADCTVPRGGESIYLSTQTSDDVVRSTGLWRSFTVVH</sequence>
<dbReference type="EMBL" id="CP030073">
    <property type="protein sequence ID" value="AWW41319.1"/>
    <property type="molecule type" value="Genomic_DNA"/>
</dbReference>
<name>A0A2Z4J8D2_9ACTN</name>
<keyword evidence="2" id="KW-1185">Reference proteome</keyword>
<dbReference type="KEGG" id="scad:DN051_35455"/>
<proteinExistence type="predicted"/>
<dbReference type="GeneID" id="32593513"/>
<evidence type="ECO:0000313" key="1">
    <source>
        <dbReference type="EMBL" id="AWW41319.1"/>
    </source>
</evidence>
<dbReference type="AlphaFoldDB" id="A0A2Z4J8D2"/>
<accession>A0A2Z4J8D2</accession>
<protein>
    <submittedName>
        <fullName evidence="1">Uncharacterized protein</fullName>
    </submittedName>
</protein>
<dbReference type="RefSeq" id="WP_053757951.1">
    <property type="nucleotide sequence ID" value="NZ_CBDRHE010000031.1"/>
</dbReference>
<reference evidence="1 2" key="1">
    <citation type="journal article" date="2019" name="Int. J. Syst. Evol. Microbiol.">
        <title>Streptomyces cadmiisoli sp. nov., a novel actinomycete isolated from cadmium-contaminated soil.</title>
        <authorList>
            <person name="Li K."/>
            <person name="Tang X."/>
            <person name="Zhao J."/>
            <person name="Guo Y."/>
            <person name="Tang Y."/>
            <person name="Gao J."/>
        </authorList>
    </citation>
    <scope>NUCLEOTIDE SEQUENCE [LARGE SCALE GENOMIC DNA]</scope>
    <source>
        <strain evidence="1 2">ZFG47</strain>
    </source>
</reference>
<gene>
    <name evidence="1" type="ORF">DN051_35455</name>
</gene>
<organism evidence="1 2">
    <name type="scientific">Streptomyces cadmiisoli</name>
    <dbReference type="NCBI Taxonomy" id="2184053"/>
    <lineage>
        <taxon>Bacteria</taxon>
        <taxon>Bacillati</taxon>
        <taxon>Actinomycetota</taxon>
        <taxon>Actinomycetes</taxon>
        <taxon>Kitasatosporales</taxon>
        <taxon>Streptomycetaceae</taxon>
        <taxon>Streptomyces</taxon>
        <taxon>Streptomyces aurantiacus group</taxon>
    </lineage>
</organism>